<dbReference type="EMBL" id="QWIP01000524">
    <property type="protein sequence ID" value="RMY61431.1"/>
    <property type="molecule type" value="Genomic_DNA"/>
</dbReference>
<keyword evidence="1" id="KW-0732">Signal</keyword>
<gene>
    <name evidence="2" type="ORF">D0863_11271</name>
</gene>
<sequence length="371" mass="40386">MSVTRTLTISLFCVAFVASSQIVKRQVPTFVFEGDAPFSVDAETLASALTCPNGYPTSSSPPVLLVHGTSSTGEETWRNGYVPALKEKGYTACYVTLPGRAMGDMQVSSEYVAYNLHYLSQLSRALKPAVISHSQGGPNTQWALQFWPSTRAVTSSFIPLSPDFEGIDLLGSDLSNFCVGNLCQACIWQQSDGSNYFEALHGHDFAALVPTTVVWSKTDGVVEPAKINARLPGSTAISLQDLCPLRFTTHVQMTMDAAAFAMALDALQNGGIGSLARVKKQRLKTCWRIGAPDMDINIADQIREDFDSIIKGYIRRMPMAPPIPFACNIAMDRLFDVLVRRLVVGNTAEADPDLERRADSDCLSGMIEAAW</sequence>
<dbReference type="OrthoDB" id="4605274at2759"/>
<dbReference type="InterPro" id="IPR053228">
    <property type="entry name" value="Stereospecific_Lipase"/>
</dbReference>
<dbReference type="InterPro" id="IPR029058">
    <property type="entry name" value="AB_hydrolase_fold"/>
</dbReference>
<dbReference type="AlphaFoldDB" id="A0A3M7DAT0"/>
<dbReference type="SUPFAM" id="SSF53474">
    <property type="entry name" value="alpha/beta-Hydrolases"/>
    <property type="match status" value="1"/>
</dbReference>
<dbReference type="PANTHER" id="PTHR37574">
    <property type="entry name" value="LIPASE B"/>
    <property type="match status" value="1"/>
</dbReference>
<dbReference type="Gene3D" id="3.40.50.1820">
    <property type="entry name" value="alpha/beta hydrolase"/>
    <property type="match status" value="1"/>
</dbReference>
<proteinExistence type="predicted"/>
<evidence type="ECO:0000256" key="1">
    <source>
        <dbReference type="SAM" id="SignalP"/>
    </source>
</evidence>
<reference evidence="2 3" key="1">
    <citation type="journal article" date="2018" name="BMC Genomics">
        <title>Genomic evidence for intraspecific hybridization in a clonal and extremely halotolerant yeast.</title>
        <authorList>
            <person name="Gostincar C."/>
            <person name="Stajich J.E."/>
            <person name="Zupancic J."/>
            <person name="Zalar P."/>
            <person name="Gunde-Cimerman N."/>
        </authorList>
    </citation>
    <scope>NUCLEOTIDE SEQUENCE [LARGE SCALE GENOMIC DNA]</scope>
    <source>
        <strain evidence="2 3">EXF-2682</strain>
    </source>
</reference>
<accession>A0A3M7DAT0</accession>
<organism evidence="2 3">
    <name type="scientific">Hortaea werneckii</name>
    <name type="common">Black yeast</name>
    <name type="synonym">Cladosporium werneckii</name>
    <dbReference type="NCBI Taxonomy" id="91943"/>
    <lineage>
        <taxon>Eukaryota</taxon>
        <taxon>Fungi</taxon>
        <taxon>Dikarya</taxon>
        <taxon>Ascomycota</taxon>
        <taxon>Pezizomycotina</taxon>
        <taxon>Dothideomycetes</taxon>
        <taxon>Dothideomycetidae</taxon>
        <taxon>Mycosphaerellales</taxon>
        <taxon>Teratosphaeriaceae</taxon>
        <taxon>Hortaea</taxon>
    </lineage>
</organism>
<evidence type="ECO:0000313" key="2">
    <source>
        <dbReference type="EMBL" id="RMY61431.1"/>
    </source>
</evidence>
<comment type="caution">
    <text evidence="2">The sequence shown here is derived from an EMBL/GenBank/DDBJ whole genome shotgun (WGS) entry which is preliminary data.</text>
</comment>
<dbReference type="Proteomes" id="UP000269276">
    <property type="component" value="Unassembled WGS sequence"/>
</dbReference>
<evidence type="ECO:0008006" key="4">
    <source>
        <dbReference type="Google" id="ProtNLM"/>
    </source>
</evidence>
<protein>
    <recommendedName>
        <fullName evidence="4">AB hydrolase-1 domain-containing protein</fullName>
    </recommendedName>
</protein>
<evidence type="ECO:0000313" key="3">
    <source>
        <dbReference type="Proteomes" id="UP000269276"/>
    </source>
</evidence>
<feature type="signal peptide" evidence="1">
    <location>
        <begin position="1"/>
        <end position="19"/>
    </location>
</feature>
<dbReference type="VEuPathDB" id="FungiDB:BTJ68_09075"/>
<feature type="chain" id="PRO_5018102938" description="AB hydrolase-1 domain-containing protein" evidence="1">
    <location>
        <begin position="20"/>
        <end position="371"/>
    </location>
</feature>
<dbReference type="PANTHER" id="PTHR37574:SF1">
    <property type="entry name" value="LIPASE B"/>
    <property type="match status" value="1"/>
</dbReference>
<name>A0A3M7DAT0_HORWE</name>